<dbReference type="GO" id="GO:0003677">
    <property type="term" value="F:DNA binding"/>
    <property type="evidence" value="ECO:0007669"/>
    <property type="project" value="TreeGrafter"/>
</dbReference>
<feature type="compositionally biased region" description="Basic and acidic residues" evidence="9">
    <location>
        <begin position="235"/>
        <end position="244"/>
    </location>
</feature>
<dbReference type="EMBL" id="NDIQ01000001">
    <property type="protein sequence ID" value="PRT52714.1"/>
    <property type="molecule type" value="Genomic_DNA"/>
</dbReference>
<dbReference type="STRING" id="45607.A0A2T0FCI1"/>
<evidence type="ECO:0000256" key="2">
    <source>
        <dbReference type="ARBA" id="ARBA00006178"/>
    </source>
</evidence>
<dbReference type="InterPro" id="IPR045144">
    <property type="entry name" value="TAF4"/>
</dbReference>
<dbReference type="GeneID" id="36514083"/>
<reference evidence="11 12" key="1">
    <citation type="submission" date="2017-04" db="EMBL/GenBank/DDBJ databases">
        <title>Genome sequencing of [Candida] sorbophila.</title>
        <authorList>
            <person name="Ahn J.O."/>
        </authorList>
    </citation>
    <scope>NUCLEOTIDE SEQUENCE [LARGE SCALE GENOMIC DNA]</scope>
    <source>
        <strain evidence="11 12">DS02</strain>
    </source>
</reference>
<organism evidence="11 12">
    <name type="scientific">Wickerhamiella sorbophila</name>
    <dbReference type="NCBI Taxonomy" id="45607"/>
    <lineage>
        <taxon>Eukaryota</taxon>
        <taxon>Fungi</taxon>
        <taxon>Dikarya</taxon>
        <taxon>Ascomycota</taxon>
        <taxon>Saccharomycotina</taxon>
        <taxon>Dipodascomycetes</taxon>
        <taxon>Dipodascales</taxon>
        <taxon>Trichomonascaceae</taxon>
        <taxon>Wickerhamiella</taxon>
    </lineage>
</organism>
<evidence type="ECO:0000256" key="6">
    <source>
        <dbReference type="ARBA" id="ARBA00023242"/>
    </source>
</evidence>
<evidence type="ECO:0000256" key="5">
    <source>
        <dbReference type="ARBA" id="ARBA00023163"/>
    </source>
</evidence>
<evidence type="ECO:0000313" key="11">
    <source>
        <dbReference type="EMBL" id="PRT52714.1"/>
    </source>
</evidence>
<sequence length="282" mass="30409">MSKRQMPMASGPQKRMRDDGTATPSGNQAGSGGGSSGLSGIDPDQLTDVLLSAGVDLQEETSHLSNSLNNDGSAAGGAPAQPVVDVNNLFLDYTNLSRLVERTAKEQGLRPLLDSENPEVAGLLSAACEEWIAEVLTTTALYSRHRRLSQNDQTSTVGRALRQLVHQDKEAEQRHQQQKISMGIGSSGDSKSKESEETMHRAANDTALMMTASKKRYSWLSGGSAGAAHAAPAPRTRESETTRFKEVKEEQAIVLRDLLAALEEKHMGVKKILIKGYARARD</sequence>
<feature type="region of interest" description="Disordered" evidence="9">
    <location>
        <begin position="223"/>
        <end position="244"/>
    </location>
</feature>
<dbReference type="InterPro" id="IPR007900">
    <property type="entry name" value="TAF4_C"/>
</dbReference>
<dbReference type="GO" id="GO:0006367">
    <property type="term" value="P:transcription initiation at RNA polymerase II promoter"/>
    <property type="evidence" value="ECO:0007669"/>
    <property type="project" value="TreeGrafter"/>
</dbReference>
<evidence type="ECO:0000256" key="4">
    <source>
        <dbReference type="ARBA" id="ARBA00023015"/>
    </source>
</evidence>
<feature type="domain" description="Transcription initiation factor TFIID component TAF4 C-terminal" evidence="10">
    <location>
        <begin position="46"/>
        <end position="277"/>
    </location>
</feature>
<dbReference type="Pfam" id="PF05236">
    <property type="entry name" value="TAF4"/>
    <property type="match status" value="1"/>
</dbReference>
<feature type="region of interest" description="Disordered" evidence="9">
    <location>
        <begin position="1"/>
        <end position="45"/>
    </location>
</feature>
<evidence type="ECO:0000256" key="3">
    <source>
        <dbReference type="ARBA" id="ARBA00017306"/>
    </source>
</evidence>
<dbReference type="Proteomes" id="UP000238350">
    <property type="component" value="Unassembled WGS sequence"/>
</dbReference>
<keyword evidence="5" id="KW-0804">Transcription</keyword>
<evidence type="ECO:0000256" key="7">
    <source>
        <dbReference type="ARBA" id="ARBA00025346"/>
    </source>
</evidence>
<dbReference type="RefSeq" id="XP_024662660.1">
    <property type="nucleotide sequence ID" value="XM_024806892.1"/>
</dbReference>
<feature type="region of interest" description="Disordered" evidence="9">
    <location>
        <begin position="167"/>
        <end position="197"/>
    </location>
</feature>
<dbReference type="PANTHER" id="PTHR15138:SF14">
    <property type="entry name" value="TRANSCRIPTION INITIATION FACTOR TFIID SUBUNIT 4"/>
    <property type="match status" value="1"/>
</dbReference>
<keyword evidence="11" id="KW-0648">Protein biosynthesis</keyword>
<keyword evidence="11" id="KW-0396">Initiation factor</keyword>
<evidence type="ECO:0000256" key="8">
    <source>
        <dbReference type="ARBA" id="ARBA00031747"/>
    </source>
</evidence>
<dbReference type="AlphaFoldDB" id="A0A2T0FCI1"/>
<accession>A0A2T0FCI1</accession>
<keyword evidence="6" id="KW-0539">Nucleus</keyword>
<dbReference type="GO" id="GO:0003743">
    <property type="term" value="F:translation initiation factor activity"/>
    <property type="evidence" value="ECO:0007669"/>
    <property type="project" value="UniProtKB-KW"/>
</dbReference>
<keyword evidence="12" id="KW-1185">Reference proteome</keyword>
<dbReference type="OrthoDB" id="21060at2759"/>
<evidence type="ECO:0000256" key="1">
    <source>
        <dbReference type="ARBA" id="ARBA00004123"/>
    </source>
</evidence>
<dbReference type="GO" id="GO:0005669">
    <property type="term" value="C:transcription factor TFIID complex"/>
    <property type="evidence" value="ECO:0007669"/>
    <property type="project" value="InterPro"/>
</dbReference>
<comment type="caution">
    <text evidence="11">The sequence shown here is derived from an EMBL/GenBank/DDBJ whole genome shotgun (WGS) entry which is preliminary data.</text>
</comment>
<protein>
    <recommendedName>
        <fullName evidence="3">Transcription initiation factor TFIID subunit 4</fullName>
    </recommendedName>
    <alternativeName>
        <fullName evidence="8">TBP-associated factor 4</fullName>
    </alternativeName>
</protein>
<name>A0A2T0FCI1_9ASCO</name>
<keyword evidence="4" id="KW-0805">Transcription regulation</keyword>
<feature type="compositionally biased region" description="Low complexity" evidence="9">
    <location>
        <begin position="179"/>
        <end position="189"/>
    </location>
</feature>
<comment type="function">
    <text evidence="7">Functions as a component of the DNA-binding general transcription factor complex TFIID. Binding of TFIID to a promoter (with or without TATA element) is the initial step in pre-initiation complex (PIC) formation. TFIID plays a key role in the regulation of gene expression by RNA polymerase II through different activities such as transcription activator interaction, core promoter recognition and selectivity, TFIIA and TFIIB interaction, chromatin modification (histone acetylation by TAF1), facilitation of DNA opening and initiation of transcription.</text>
</comment>
<evidence type="ECO:0000256" key="9">
    <source>
        <dbReference type="SAM" id="MobiDB-lite"/>
    </source>
</evidence>
<proteinExistence type="inferred from homology"/>
<evidence type="ECO:0000259" key="10">
    <source>
        <dbReference type="Pfam" id="PF05236"/>
    </source>
</evidence>
<dbReference type="GO" id="GO:0016251">
    <property type="term" value="F:RNA polymerase II general transcription initiation factor activity"/>
    <property type="evidence" value="ECO:0007669"/>
    <property type="project" value="TreeGrafter"/>
</dbReference>
<comment type="subcellular location">
    <subcellularLocation>
        <location evidence="1">Nucleus</location>
    </subcellularLocation>
</comment>
<gene>
    <name evidence="11" type="ORF">B9G98_00334</name>
</gene>
<dbReference type="PANTHER" id="PTHR15138">
    <property type="entry name" value="TRANSCRIPTION INITIATION FACTOR TFIID SUBUNIT 4"/>
    <property type="match status" value="1"/>
</dbReference>
<comment type="similarity">
    <text evidence="2">Belongs to the TAF4 family.</text>
</comment>
<evidence type="ECO:0000313" key="12">
    <source>
        <dbReference type="Proteomes" id="UP000238350"/>
    </source>
</evidence>